<dbReference type="OrthoDB" id="48873at2"/>
<evidence type="ECO:0000313" key="2">
    <source>
        <dbReference type="Proteomes" id="UP000298484"/>
    </source>
</evidence>
<dbReference type="AlphaFoldDB" id="A0A4Y9ACX7"/>
<organism evidence="1 2">
    <name type="scientific">Lentibacillus salicampi</name>
    <dbReference type="NCBI Taxonomy" id="175306"/>
    <lineage>
        <taxon>Bacteria</taxon>
        <taxon>Bacillati</taxon>
        <taxon>Bacillota</taxon>
        <taxon>Bacilli</taxon>
        <taxon>Bacillales</taxon>
        <taxon>Bacillaceae</taxon>
        <taxon>Lentibacillus</taxon>
    </lineage>
</organism>
<accession>A0A4Y9ACX7</accession>
<name>A0A4Y9ACX7_9BACI</name>
<dbReference type="EMBL" id="SRHY01000005">
    <property type="protein sequence ID" value="TFJ93653.1"/>
    <property type="molecule type" value="Genomic_DNA"/>
</dbReference>
<protein>
    <submittedName>
        <fullName evidence="1">Uncharacterized protein</fullName>
    </submittedName>
</protein>
<comment type="caution">
    <text evidence="1">The sequence shown here is derived from an EMBL/GenBank/DDBJ whole genome shotgun (WGS) entry which is preliminary data.</text>
</comment>
<evidence type="ECO:0000313" key="1">
    <source>
        <dbReference type="EMBL" id="TFJ93653.1"/>
    </source>
</evidence>
<gene>
    <name evidence="1" type="ORF">E4U82_06765</name>
</gene>
<reference evidence="1 2" key="1">
    <citation type="submission" date="2019-03" db="EMBL/GenBank/DDBJ databases">
        <title>Genome sequence of Lentibacillus salicampi ATCC BAA-719.</title>
        <authorList>
            <person name="Maclea K.S."/>
            <person name="Simoes Junior M."/>
        </authorList>
    </citation>
    <scope>NUCLEOTIDE SEQUENCE [LARGE SCALE GENOMIC DNA]</scope>
    <source>
        <strain evidence="1 2">ATCC BAA-719</strain>
    </source>
</reference>
<dbReference type="Proteomes" id="UP000298484">
    <property type="component" value="Unassembled WGS sequence"/>
</dbReference>
<proteinExistence type="predicted"/>
<dbReference type="RefSeq" id="WP_135109399.1">
    <property type="nucleotide sequence ID" value="NZ_SRHY01000005.1"/>
</dbReference>
<keyword evidence="2" id="KW-1185">Reference proteome</keyword>
<sequence>MNKTVLEVLKVELKGLKGYTDDELEIYLHNNDLDKEATYDKSMRIALLEAALEILNSMANNQSYFASKQHEDFSVSDFATNLQNRIDQLTVQIRKLKAEKSNSPTFMLFNE</sequence>